<evidence type="ECO:0000313" key="1">
    <source>
        <dbReference type="EMBL" id="GIQ91588.1"/>
    </source>
</evidence>
<accession>A0A9K3GQM4</accession>
<sequence length="48" mass="5220">MGEARAVSVHILGHRAPTHCVRQSQVSGQMSFGVWTLAWRMSDGQGPV</sequence>
<comment type="caution">
    <text evidence="1">The sequence shown here is derived from an EMBL/GenBank/DDBJ whole genome shotgun (WGS) entry which is preliminary data.</text>
</comment>
<reference evidence="1 2" key="1">
    <citation type="journal article" date="2018" name="PLoS ONE">
        <title>The draft genome of Kipferlia bialata reveals reductive genome evolution in fornicate parasites.</title>
        <authorList>
            <person name="Tanifuji G."/>
            <person name="Takabayashi S."/>
            <person name="Kume K."/>
            <person name="Takagi M."/>
            <person name="Nakayama T."/>
            <person name="Kamikawa R."/>
            <person name="Inagaki Y."/>
            <person name="Hashimoto T."/>
        </authorList>
    </citation>
    <scope>NUCLEOTIDE SEQUENCE [LARGE SCALE GENOMIC DNA]</scope>
    <source>
        <strain evidence="1">NY0173</strain>
    </source>
</reference>
<dbReference type="Proteomes" id="UP000265618">
    <property type="component" value="Unassembled WGS sequence"/>
</dbReference>
<dbReference type="EMBL" id="BDIP01007993">
    <property type="protein sequence ID" value="GIQ91588.1"/>
    <property type="molecule type" value="Genomic_DNA"/>
</dbReference>
<evidence type="ECO:0000313" key="2">
    <source>
        <dbReference type="Proteomes" id="UP000265618"/>
    </source>
</evidence>
<name>A0A9K3GQM4_9EUKA</name>
<keyword evidence="2" id="KW-1185">Reference proteome</keyword>
<organism evidence="1 2">
    <name type="scientific">Kipferlia bialata</name>
    <dbReference type="NCBI Taxonomy" id="797122"/>
    <lineage>
        <taxon>Eukaryota</taxon>
        <taxon>Metamonada</taxon>
        <taxon>Carpediemonas-like organisms</taxon>
        <taxon>Kipferlia</taxon>
    </lineage>
</organism>
<proteinExistence type="predicted"/>
<dbReference type="AlphaFoldDB" id="A0A9K3GQM4"/>
<feature type="non-terminal residue" evidence="1">
    <location>
        <position position="1"/>
    </location>
</feature>
<protein>
    <submittedName>
        <fullName evidence="1">Uncharacterized protein</fullName>
    </submittedName>
</protein>
<gene>
    <name evidence="1" type="ORF">KIPB_014923</name>
</gene>